<evidence type="ECO:0000313" key="4">
    <source>
        <dbReference type="Proteomes" id="UP000516404"/>
    </source>
</evidence>
<dbReference type="EMBL" id="CP061539">
    <property type="protein sequence ID" value="QNV37654.1"/>
    <property type="molecule type" value="Genomic_DNA"/>
</dbReference>
<feature type="compositionally biased region" description="Polar residues" evidence="1">
    <location>
        <begin position="60"/>
        <end position="73"/>
    </location>
</feature>
<sequence length="335" mass="36575">MAHSFFPRLASFSLLTAFLLTGCAADNTAQSSGENPAQSSSTGAGASSSEQSSTISPSATLSAIPSPTQTQTELPGGGQKIFQNRRYVALYGAPGRPALGVLGEQEPAQSVVRVQELVKQYQPYSKEKVYPAFEVIATTASSVPGTDGDYSDEATVKDLKPLIEEAAKNDVYVVLDFQPGRSDFLSQVVRYEELLKLPNVGVGIDPEWRLLPWQVHLQQIGSVQAAEVNQTLDYLAQLTRENKLPQKMVVLHQFTGTMITERETLNTAHPELALTLHADGHGTPSLKTDTYNTLLAGLSKDIKPSWKNFYDEDTPMLTPEQTYALTPKPWVVTYQ</sequence>
<keyword evidence="4" id="KW-1185">Reference proteome</keyword>
<evidence type="ECO:0000256" key="1">
    <source>
        <dbReference type="SAM" id="MobiDB-lite"/>
    </source>
</evidence>
<feature type="compositionally biased region" description="Low complexity" evidence="1">
    <location>
        <begin position="36"/>
        <end position="59"/>
    </location>
</feature>
<evidence type="ECO:0000313" key="3">
    <source>
        <dbReference type="EMBL" id="QNV37654.1"/>
    </source>
</evidence>
<accession>A0A7H2BDA8</accession>
<evidence type="ECO:0000256" key="2">
    <source>
        <dbReference type="SAM" id="SignalP"/>
    </source>
</evidence>
<protein>
    <recommendedName>
        <fullName evidence="5">Lipoprotein</fullName>
    </recommendedName>
</protein>
<dbReference type="RefSeq" id="WP_190724498.1">
    <property type="nucleotide sequence ID" value="NZ_CP061539.1"/>
</dbReference>
<feature type="chain" id="PRO_5028872132" description="Lipoprotein" evidence="2">
    <location>
        <begin position="25"/>
        <end position="335"/>
    </location>
</feature>
<dbReference type="GeneID" id="96624710"/>
<name>A0A7H2BDA8_9MICC</name>
<gene>
    <name evidence="3" type="ORF">IDM49_10715</name>
</gene>
<reference evidence="3 4" key="1">
    <citation type="submission" date="2020-09" db="EMBL/GenBank/DDBJ databases">
        <title>Investigation of environmental microbes.</title>
        <authorList>
            <person name="Ou Y."/>
            <person name="Kang Q."/>
        </authorList>
    </citation>
    <scope>NUCLEOTIDE SEQUENCE [LARGE SCALE GENOMIC DNA]</scope>
    <source>
        <strain evidence="3 4">KJZ-14</strain>
    </source>
</reference>
<evidence type="ECO:0008006" key="5">
    <source>
        <dbReference type="Google" id="ProtNLM"/>
    </source>
</evidence>
<feature type="region of interest" description="Disordered" evidence="1">
    <location>
        <begin position="28"/>
        <end position="78"/>
    </location>
</feature>
<dbReference type="KEGG" id="rter:IDM49_10715"/>
<dbReference type="Proteomes" id="UP000516404">
    <property type="component" value="Chromosome"/>
</dbReference>
<feature type="signal peptide" evidence="2">
    <location>
        <begin position="1"/>
        <end position="24"/>
    </location>
</feature>
<proteinExistence type="predicted"/>
<organism evidence="3 4">
    <name type="scientific">Rothia terrae</name>
    <dbReference type="NCBI Taxonomy" id="396015"/>
    <lineage>
        <taxon>Bacteria</taxon>
        <taxon>Bacillati</taxon>
        <taxon>Actinomycetota</taxon>
        <taxon>Actinomycetes</taxon>
        <taxon>Micrococcales</taxon>
        <taxon>Micrococcaceae</taxon>
        <taxon>Rothia</taxon>
    </lineage>
</organism>
<dbReference type="AlphaFoldDB" id="A0A7H2BDA8"/>
<keyword evidence="2" id="KW-0732">Signal</keyword>